<keyword evidence="2" id="KW-0472">Membrane</keyword>
<sequence length="486" mass="53861">MLSAKPAEEAPPRPSIPRPPAPSFFPFHIVPGLSNFRDVGGWPIASPDSPDQIIGHVRKGILYRGSDTNNIKPEGEVKLRELGIKTDFDLRSKQQIEKAGGYKEVEGSKRVWTPVFKEEQYTEEEARRRYELYAGEGTDGIVTAFIEILISGAHPFASILRHLLSTIPPPNPSSPYPSTPQPALFMHCTTGNNRTGIFISLLLLLLNVPHASICEEYALSEQGLAPTRHINVGRLLKKGAFKEYGEEEGRRKCERMVGAREESMWALIEEVKRRWGGPEGYFLGDVGLSEEEIGKLRGVFAVREESRLFTPSSPTLNLAWTNRNQYVNISLSRFDWYGGGDIFQAFVTKFYTKDEVQYKLPSNLGQGVYAFFISTVDKDPAETPFFAYVTDDQISGNSSTNPAPSAPASSKGGLSQADKVGIGLGVPFGILLLGFIGLAVWFARKWKGEGPNERKHDLRQETIMSRPDVAELAGAERRATELEAIT</sequence>
<dbReference type="SUPFAM" id="SSF52799">
    <property type="entry name" value="(Phosphotyrosine protein) phosphatases II"/>
    <property type="match status" value="1"/>
</dbReference>
<name>A0A6A6E6Z8_9PEZI</name>
<evidence type="ECO:0000256" key="1">
    <source>
        <dbReference type="SAM" id="MobiDB-lite"/>
    </source>
</evidence>
<dbReference type="InterPro" id="IPR026893">
    <property type="entry name" value="Tyr/Ser_Pase_IphP-type"/>
</dbReference>
<keyword evidence="2" id="KW-1133">Transmembrane helix</keyword>
<dbReference type="InterPro" id="IPR000387">
    <property type="entry name" value="Tyr_Pase_dom"/>
</dbReference>
<dbReference type="PROSITE" id="PS50056">
    <property type="entry name" value="TYR_PHOSPHATASE_2"/>
    <property type="match status" value="1"/>
</dbReference>
<proteinExistence type="predicted"/>
<feature type="domain" description="Tyrosine specific protein phosphatases" evidence="3">
    <location>
        <begin position="154"/>
        <end position="248"/>
    </location>
</feature>
<dbReference type="InterPro" id="IPR029021">
    <property type="entry name" value="Prot-tyrosine_phosphatase-like"/>
</dbReference>
<keyword evidence="2" id="KW-0812">Transmembrane</keyword>
<dbReference type="Pfam" id="PF13350">
    <property type="entry name" value="Y_phosphatase3"/>
    <property type="match status" value="1"/>
</dbReference>
<organism evidence="4 5">
    <name type="scientific">Zopfia rhizophila CBS 207.26</name>
    <dbReference type="NCBI Taxonomy" id="1314779"/>
    <lineage>
        <taxon>Eukaryota</taxon>
        <taxon>Fungi</taxon>
        <taxon>Dikarya</taxon>
        <taxon>Ascomycota</taxon>
        <taxon>Pezizomycotina</taxon>
        <taxon>Dothideomycetes</taxon>
        <taxon>Dothideomycetes incertae sedis</taxon>
        <taxon>Zopfiaceae</taxon>
        <taxon>Zopfia</taxon>
    </lineage>
</organism>
<dbReference type="Proteomes" id="UP000800200">
    <property type="component" value="Unassembled WGS sequence"/>
</dbReference>
<reference evidence="4" key="1">
    <citation type="journal article" date="2020" name="Stud. Mycol.">
        <title>101 Dothideomycetes genomes: a test case for predicting lifestyles and emergence of pathogens.</title>
        <authorList>
            <person name="Haridas S."/>
            <person name="Albert R."/>
            <person name="Binder M."/>
            <person name="Bloem J."/>
            <person name="Labutti K."/>
            <person name="Salamov A."/>
            <person name="Andreopoulos B."/>
            <person name="Baker S."/>
            <person name="Barry K."/>
            <person name="Bills G."/>
            <person name="Bluhm B."/>
            <person name="Cannon C."/>
            <person name="Castanera R."/>
            <person name="Culley D."/>
            <person name="Daum C."/>
            <person name="Ezra D."/>
            <person name="Gonzalez J."/>
            <person name="Henrissat B."/>
            <person name="Kuo A."/>
            <person name="Liang C."/>
            <person name="Lipzen A."/>
            <person name="Lutzoni F."/>
            <person name="Magnuson J."/>
            <person name="Mondo S."/>
            <person name="Nolan M."/>
            <person name="Ohm R."/>
            <person name="Pangilinan J."/>
            <person name="Park H.-J."/>
            <person name="Ramirez L."/>
            <person name="Alfaro M."/>
            <person name="Sun H."/>
            <person name="Tritt A."/>
            <person name="Yoshinaga Y."/>
            <person name="Zwiers L.-H."/>
            <person name="Turgeon B."/>
            <person name="Goodwin S."/>
            <person name="Spatafora J."/>
            <person name="Crous P."/>
            <person name="Grigoriev I."/>
        </authorList>
    </citation>
    <scope>NUCLEOTIDE SEQUENCE</scope>
    <source>
        <strain evidence="4">CBS 207.26</strain>
    </source>
</reference>
<evidence type="ECO:0000256" key="2">
    <source>
        <dbReference type="SAM" id="Phobius"/>
    </source>
</evidence>
<evidence type="ECO:0000259" key="3">
    <source>
        <dbReference type="PROSITE" id="PS50056"/>
    </source>
</evidence>
<feature type="region of interest" description="Disordered" evidence="1">
    <location>
        <begin position="1"/>
        <end position="20"/>
    </location>
</feature>
<dbReference type="OrthoDB" id="449382at2759"/>
<keyword evidence="5" id="KW-1185">Reference proteome</keyword>
<evidence type="ECO:0000313" key="5">
    <source>
        <dbReference type="Proteomes" id="UP000800200"/>
    </source>
</evidence>
<gene>
    <name evidence="4" type="ORF">K469DRAFT_687241</name>
</gene>
<feature type="transmembrane region" description="Helical" evidence="2">
    <location>
        <begin position="420"/>
        <end position="443"/>
    </location>
</feature>
<dbReference type="PANTHER" id="PTHR31126:SF1">
    <property type="entry name" value="TYROSINE SPECIFIC PROTEIN PHOSPHATASES DOMAIN-CONTAINING PROTEIN"/>
    <property type="match status" value="1"/>
</dbReference>
<dbReference type="InterPro" id="IPR016130">
    <property type="entry name" value="Tyr_Pase_AS"/>
</dbReference>
<dbReference type="AlphaFoldDB" id="A0A6A6E6Z8"/>
<dbReference type="GO" id="GO:0004721">
    <property type="term" value="F:phosphoprotein phosphatase activity"/>
    <property type="evidence" value="ECO:0007669"/>
    <property type="project" value="InterPro"/>
</dbReference>
<dbReference type="Gene3D" id="3.90.190.10">
    <property type="entry name" value="Protein tyrosine phosphatase superfamily"/>
    <property type="match status" value="1"/>
</dbReference>
<dbReference type="PANTHER" id="PTHR31126">
    <property type="entry name" value="TYROSINE-PROTEIN PHOSPHATASE"/>
    <property type="match status" value="1"/>
</dbReference>
<protein>
    <recommendedName>
        <fullName evidence="3">Tyrosine specific protein phosphatases domain-containing protein</fullName>
    </recommendedName>
</protein>
<evidence type="ECO:0000313" key="4">
    <source>
        <dbReference type="EMBL" id="KAF2186248.1"/>
    </source>
</evidence>
<dbReference type="EMBL" id="ML994630">
    <property type="protein sequence ID" value="KAF2186248.1"/>
    <property type="molecule type" value="Genomic_DNA"/>
</dbReference>
<accession>A0A6A6E6Z8</accession>
<feature type="compositionally biased region" description="Basic and acidic residues" evidence="1">
    <location>
        <begin position="1"/>
        <end position="11"/>
    </location>
</feature>
<dbReference type="PROSITE" id="PS00383">
    <property type="entry name" value="TYR_PHOSPHATASE_1"/>
    <property type="match status" value="1"/>
</dbReference>